<dbReference type="OrthoDB" id="9799912at2"/>
<sequence>MRVIAKKILRSFWELHNDCEQALKSWHKEASNATWANLNELKSDYPNASILDNNRVCFNIKGNHYRLIVKINFNHQMMWIRFIGTHPEYDKIDANNI</sequence>
<evidence type="ECO:0000313" key="1">
    <source>
        <dbReference type="EMBL" id="AYD49254.1"/>
    </source>
</evidence>
<dbReference type="GO" id="GO:0004519">
    <property type="term" value="F:endonuclease activity"/>
    <property type="evidence" value="ECO:0007669"/>
    <property type="project" value="InterPro"/>
</dbReference>
<dbReference type="Proteomes" id="UP000266118">
    <property type="component" value="Chromosome"/>
</dbReference>
<gene>
    <name evidence="1" type="ORF">D6B99_02685</name>
</gene>
<name>A0A386HUY2_9BACT</name>
<organism evidence="1 2">
    <name type="scientific">Arachidicoccus soli</name>
    <dbReference type="NCBI Taxonomy" id="2341117"/>
    <lineage>
        <taxon>Bacteria</taxon>
        <taxon>Pseudomonadati</taxon>
        <taxon>Bacteroidota</taxon>
        <taxon>Chitinophagia</taxon>
        <taxon>Chitinophagales</taxon>
        <taxon>Chitinophagaceae</taxon>
        <taxon>Arachidicoccus</taxon>
    </lineage>
</organism>
<dbReference type="KEGG" id="ark:D6B99_02685"/>
<dbReference type="EMBL" id="CP032489">
    <property type="protein sequence ID" value="AYD49254.1"/>
    <property type="molecule type" value="Genomic_DNA"/>
</dbReference>
<dbReference type="GO" id="GO:0110001">
    <property type="term" value="C:toxin-antitoxin complex"/>
    <property type="evidence" value="ECO:0007669"/>
    <property type="project" value="InterPro"/>
</dbReference>
<dbReference type="AlphaFoldDB" id="A0A386HUY2"/>
<accession>A0A386HUY2</accession>
<dbReference type="GO" id="GO:0003723">
    <property type="term" value="F:RNA binding"/>
    <property type="evidence" value="ECO:0007669"/>
    <property type="project" value="InterPro"/>
</dbReference>
<evidence type="ECO:0000313" key="2">
    <source>
        <dbReference type="Proteomes" id="UP000266118"/>
    </source>
</evidence>
<dbReference type="Pfam" id="PF09907">
    <property type="entry name" value="HigB_toxin"/>
    <property type="match status" value="1"/>
</dbReference>
<dbReference type="InterPro" id="IPR018669">
    <property type="entry name" value="Toxin_HigB"/>
</dbReference>
<keyword evidence="2" id="KW-1185">Reference proteome</keyword>
<protein>
    <submittedName>
        <fullName evidence="1">Type II toxin-antitoxin system HigB family toxin</fullName>
    </submittedName>
</protein>
<reference evidence="1 2" key="1">
    <citation type="submission" date="2018-09" db="EMBL/GenBank/DDBJ databases">
        <title>Arachidicoccus sp. nov., a bacterium isolated from soil.</title>
        <authorList>
            <person name="Weon H.-Y."/>
            <person name="Kwon S.-W."/>
            <person name="Lee S.A."/>
        </authorList>
    </citation>
    <scope>NUCLEOTIDE SEQUENCE [LARGE SCALE GENOMIC DNA]</scope>
    <source>
        <strain evidence="1 2">KIS59-12</strain>
    </source>
</reference>
<proteinExistence type="predicted"/>